<name>A0A7U3VLM7_9ACTN</name>
<proteinExistence type="predicted"/>
<dbReference type="Pfam" id="PF13354">
    <property type="entry name" value="Beta-lactamase2"/>
    <property type="match status" value="1"/>
</dbReference>
<evidence type="ECO:0000259" key="4">
    <source>
        <dbReference type="Pfam" id="PF13354"/>
    </source>
</evidence>
<dbReference type="Gene3D" id="3.40.710.10">
    <property type="entry name" value="DD-peptidase/beta-lactamase superfamily"/>
    <property type="match status" value="1"/>
</dbReference>
<dbReference type="InterPro" id="IPR012338">
    <property type="entry name" value="Beta-lactam/transpept-like"/>
</dbReference>
<dbReference type="SUPFAM" id="SSF56601">
    <property type="entry name" value="beta-lactamase/transpeptidase-like"/>
    <property type="match status" value="1"/>
</dbReference>
<reference evidence="5 6" key="3">
    <citation type="journal article" date="2011" name="Nat. Chem. Biol.">
        <title>Reveromycin A biosynthesis uses RevG and RevJ for stereospecific spiroacetal formation.</title>
        <authorList>
            <person name="Takahashi S."/>
            <person name="Toyoda A."/>
            <person name="Sekiyama Y."/>
            <person name="Takagi H."/>
            <person name="Nogawa T."/>
            <person name="Uramoto M."/>
            <person name="Suzuki R."/>
            <person name="Koshino H."/>
            <person name="Kumano T."/>
            <person name="Panthee S."/>
            <person name="Dairi T."/>
            <person name="Ishikawa J."/>
            <person name="Ikeda H."/>
            <person name="Sakaki Y."/>
            <person name="Osada H."/>
        </authorList>
    </citation>
    <scope>NUCLEOTIDE SEQUENCE [LARGE SCALE GENOMIC DNA]</scope>
    <source>
        <strain evidence="5 6">SN-593</strain>
    </source>
</reference>
<evidence type="ECO:0000313" key="5">
    <source>
        <dbReference type="EMBL" id="BBA95698.1"/>
    </source>
</evidence>
<keyword evidence="3" id="KW-0732">Signal</keyword>
<dbReference type="InterPro" id="IPR045155">
    <property type="entry name" value="Beta-lactam_cat"/>
</dbReference>
<dbReference type="KEGG" id="arev:RVR_663"/>
<accession>A0A7U3VLM7</accession>
<reference evidence="5 6" key="2">
    <citation type="journal article" date="2011" name="J. Antibiot.">
        <title>Furaquinocins I and J: novel polyketide isoprenoid hybrid compounds from Streptomyces reveromyceticus SN-593.</title>
        <authorList>
            <person name="Panthee S."/>
            <person name="Takahashi S."/>
            <person name="Takagi H."/>
            <person name="Nogawa T."/>
            <person name="Oowada E."/>
            <person name="Uramoto M."/>
            <person name="Osada H."/>
        </authorList>
    </citation>
    <scope>NUCLEOTIDE SEQUENCE [LARGE SCALE GENOMIC DNA]</scope>
    <source>
        <strain evidence="5 6">SN-593</strain>
    </source>
</reference>
<dbReference type="PANTHER" id="PTHR35333">
    <property type="entry name" value="BETA-LACTAMASE"/>
    <property type="match status" value="1"/>
</dbReference>
<organism evidence="5 6">
    <name type="scientific">Actinacidiphila reveromycinica</name>
    <dbReference type="NCBI Taxonomy" id="659352"/>
    <lineage>
        <taxon>Bacteria</taxon>
        <taxon>Bacillati</taxon>
        <taxon>Actinomycetota</taxon>
        <taxon>Actinomycetes</taxon>
        <taxon>Kitasatosporales</taxon>
        <taxon>Streptomycetaceae</taxon>
        <taxon>Actinacidiphila</taxon>
    </lineage>
</organism>
<dbReference type="RefSeq" id="WP_202232191.1">
    <property type="nucleotide sequence ID" value="NZ_AP018365.1"/>
</dbReference>
<reference evidence="5 6" key="1">
    <citation type="journal article" date="2010" name="J. Bacteriol.">
        <title>Biochemical characterization of a novel indole prenyltransferase from Streptomyces sp. SN-593.</title>
        <authorList>
            <person name="Takahashi S."/>
            <person name="Takagi H."/>
            <person name="Toyoda A."/>
            <person name="Uramoto M."/>
            <person name="Nogawa T."/>
            <person name="Ueki M."/>
            <person name="Sakaki Y."/>
            <person name="Osada H."/>
        </authorList>
    </citation>
    <scope>NUCLEOTIDE SEQUENCE [LARGE SCALE GENOMIC DNA]</scope>
    <source>
        <strain evidence="5 6">SN-593</strain>
    </source>
</reference>
<dbReference type="GO" id="GO:0046677">
    <property type="term" value="P:response to antibiotic"/>
    <property type="evidence" value="ECO:0007669"/>
    <property type="project" value="InterPro"/>
</dbReference>
<dbReference type="InterPro" id="IPR006311">
    <property type="entry name" value="TAT_signal"/>
</dbReference>
<evidence type="ECO:0000256" key="2">
    <source>
        <dbReference type="ARBA" id="ARBA00030171"/>
    </source>
</evidence>
<protein>
    <recommendedName>
        <fullName evidence="1">Beta-lactamase</fullName>
    </recommendedName>
    <alternativeName>
        <fullName evidence="2">Penicillinase</fullName>
    </alternativeName>
</protein>
<dbReference type="EMBL" id="AP018365">
    <property type="protein sequence ID" value="BBA95698.1"/>
    <property type="molecule type" value="Genomic_DNA"/>
</dbReference>
<dbReference type="InterPro" id="IPR000871">
    <property type="entry name" value="Beta-lactam_class-A"/>
</dbReference>
<dbReference type="Proteomes" id="UP000595703">
    <property type="component" value="Chromosome"/>
</dbReference>
<dbReference type="NCBIfam" id="NF033103">
    <property type="entry name" value="bla_class_A"/>
    <property type="match status" value="1"/>
</dbReference>
<dbReference type="GO" id="GO:0030655">
    <property type="term" value="P:beta-lactam antibiotic catabolic process"/>
    <property type="evidence" value="ECO:0007669"/>
    <property type="project" value="InterPro"/>
</dbReference>
<feature type="chain" id="PRO_5039519549" description="Beta-lactamase" evidence="3">
    <location>
        <begin position="26"/>
        <end position="314"/>
    </location>
</feature>
<evidence type="ECO:0000313" key="6">
    <source>
        <dbReference type="Proteomes" id="UP000595703"/>
    </source>
</evidence>
<dbReference type="PRINTS" id="PR00118">
    <property type="entry name" value="BLACTAMASEA"/>
</dbReference>
<dbReference type="AlphaFoldDB" id="A0A7U3VLM7"/>
<evidence type="ECO:0000256" key="3">
    <source>
        <dbReference type="SAM" id="SignalP"/>
    </source>
</evidence>
<sequence length="314" mass="31871">MRATDHRTRRAVAVLAATASLAALLAGCGGATPRGAHVAPARTAASRAGTAAASAFAALERSHHARLGVYALDTGSGRSVAYQADRRLAHCSTVKVLAAAALLERDSDADLDRVLTYPASDLVAYSPITSRHAGRGSGDGMTLRAVISAALRYSDNTAENLMLDRLGGPGGLQRAVRGMGDAVTDTDRAEPALNDAVPGDTRDTSTARALGTDLRALLLGGTLTAGRRALLTDLMARNTTGGPYVRAAVPPGWKVADKTGSGGYGTRNDIAVVWPPHGAPVVVSVLTDRGTPGAVSADTLVADAASAALAALGH</sequence>
<feature type="signal peptide" evidence="3">
    <location>
        <begin position="1"/>
        <end position="25"/>
    </location>
</feature>
<dbReference type="PROSITE" id="PS51257">
    <property type="entry name" value="PROKAR_LIPOPROTEIN"/>
    <property type="match status" value="1"/>
</dbReference>
<feature type="domain" description="Beta-lactamase class A catalytic" evidence="4">
    <location>
        <begin position="68"/>
        <end position="287"/>
    </location>
</feature>
<evidence type="ECO:0000256" key="1">
    <source>
        <dbReference type="ARBA" id="ARBA00018879"/>
    </source>
</evidence>
<reference evidence="5 6" key="4">
    <citation type="journal article" date="2020" name="Sci. Rep.">
        <title>beta-carboline chemical signals induce reveromycin production through a LuxR family regulator in Streptomyces sp. SN-593.</title>
        <authorList>
            <person name="Panthee S."/>
            <person name="Kito N."/>
            <person name="Hayashi T."/>
            <person name="Shimizu T."/>
            <person name="Ishikawa J."/>
            <person name="Hamamoto H."/>
            <person name="Osada H."/>
            <person name="Takahashi S."/>
        </authorList>
    </citation>
    <scope>NUCLEOTIDE SEQUENCE [LARGE SCALE GENOMIC DNA]</scope>
    <source>
        <strain evidence="5 6">SN-593</strain>
    </source>
</reference>
<dbReference type="PANTHER" id="PTHR35333:SF3">
    <property type="entry name" value="BETA-LACTAMASE-TYPE TRANSPEPTIDASE FOLD CONTAINING PROTEIN"/>
    <property type="match status" value="1"/>
</dbReference>
<gene>
    <name evidence="5" type="ORF">RVR_663</name>
</gene>
<dbReference type="GO" id="GO:0008800">
    <property type="term" value="F:beta-lactamase activity"/>
    <property type="evidence" value="ECO:0007669"/>
    <property type="project" value="InterPro"/>
</dbReference>
<keyword evidence="6" id="KW-1185">Reference proteome</keyword>
<dbReference type="PROSITE" id="PS51318">
    <property type="entry name" value="TAT"/>
    <property type="match status" value="1"/>
</dbReference>